<comment type="caution">
    <text evidence="1">The sequence shown here is derived from an EMBL/GenBank/DDBJ whole genome shotgun (WGS) entry which is preliminary data.</text>
</comment>
<organism evidence="1 2">
    <name type="scientific">Austropuccinia psidii MF-1</name>
    <dbReference type="NCBI Taxonomy" id="1389203"/>
    <lineage>
        <taxon>Eukaryota</taxon>
        <taxon>Fungi</taxon>
        <taxon>Dikarya</taxon>
        <taxon>Basidiomycota</taxon>
        <taxon>Pucciniomycotina</taxon>
        <taxon>Pucciniomycetes</taxon>
        <taxon>Pucciniales</taxon>
        <taxon>Sphaerophragmiaceae</taxon>
        <taxon>Austropuccinia</taxon>
    </lineage>
</organism>
<protein>
    <submittedName>
        <fullName evidence="1">Uncharacterized protein</fullName>
    </submittedName>
</protein>
<accession>A0A9Q3F6T8</accession>
<reference evidence="1" key="1">
    <citation type="submission" date="2021-03" db="EMBL/GenBank/DDBJ databases">
        <title>Draft genome sequence of rust myrtle Austropuccinia psidii MF-1, a brazilian biotype.</title>
        <authorList>
            <person name="Quecine M.C."/>
            <person name="Pachon D.M.R."/>
            <person name="Bonatelli M.L."/>
            <person name="Correr F.H."/>
            <person name="Franceschini L.M."/>
            <person name="Leite T.F."/>
            <person name="Margarido G.R.A."/>
            <person name="Almeida C.A."/>
            <person name="Ferrarezi J.A."/>
            <person name="Labate C.A."/>
        </authorList>
    </citation>
    <scope>NUCLEOTIDE SEQUENCE</scope>
    <source>
        <strain evidence="1">MF-1</strain>
    </source>
</reference>
<dbReference type="AlphaFoldDB" id="A0A9Q3F6T8"/>
<keyword evidence="2" id="KW-1185">Reference proteome</keyword>
<gene>
    <name evidence="1" type="ORF">O181_073504</name>
</gene>
<name>A0A9Q3F6T8_9BASI</name>
<dbReference type="EMBL" id="AVOT02038838">
    <property type="protein sequence ID" value="MBW0533789.1"/>
    <property type="molecule type" value="Genomic_DNA"/>
</dbReference>
<dbReference type="Proteomes" id="UP000765509">
    <property type="component" value="Unassembled WGS sequence"/>
</dbReference>
<evidence type="ECO:0000313" key="1">
    <source>
        <dbReference type="EMBL" id="MBW0533789.1"/>
    </source>
</evidence>
<sequence>MLQLSLLQQGWDHDLMPGSNSIMGKIPECSNWEIPQRNTHRKRKGVYVDDFSKHAETTGCMPGASIANMWYKNSSPFTNSINPFGETAWVHIARP</sequence>
<proteinExistence type="predicted"/>
<evidence type="ECO:0000313" key="2">
    <source>
        <dbReference type="Proteomes" id="UP000765509"/>
    </source>
</evidence>